<evidence type="ECO:0000313" key="2">
    <source>
        <dbReference type="EMBL" id="KAH9423646.1"/>
    </source>
</evidence>
<evidence type="ECO:0000313" key="3">
    <source>
        <dbReference type="Proteomes" id="UP000887458"/>
    </source>
</evidence>
<evidence type="ECO:0000259" key="1">
    <source>
        <dbReference type="Pfam" id="PF04083"/>
    </source>
</evidence>
<gene>
    <name evidence="2" type="ORF">DERP_005226</name>
</gene>
<protein>
    <recommendedName>
        <fullName evidence="1">Partial AB-hydrolase lipase domain-containing protein</fullName>
    </recommendedName>
</protein>
<keyword evidence="3" id="KW-1185">Reference proteome</keyword>
<organism evidence="2 3">
    <name type="scientific">Dermatophagoides pteronyssinus</name>
    <name type="common">European house dust mite</name>
    <dbReference type="NCBI Taxonomy" id="6956"/>
    <lineage>
        <taxon>Eukaryota</taxon>
        <taxon>Metazoa</taxon>
        <taxon>Ecdysozoa</taxon>
        <taxon>Arthropoda</taxon>
        <taxon>Chelicerata</taxon>
        <taxon>Arachnida</taxon>
        <taxon>Acari</taxon>
        <taxon>Acariformes</taxon>
        <taxon>Sarcoptiformes</taxon>
        <taxon>Astigmata</taxon>
        <taxon>Psoroptidia</taxon>
        <taxon>Analgoidea</taxon>
        <taxon>Pyroglyphidae</taxon>
        <taxon>Dermatophagoidinae</taxon>
        <taxon>Dermatophagoides</taxon>
    </lineage>
</organism>
<sequence>MNFLIIVILVIIFYITFSFELLNYDHYPWTISANMTQTIRLNGFDAETHTVLTNDGYRLQLYRIVNPFTLSNITGYPILFFNGITESSYTFITITIGWFDRNTGIYYEFDDKHIAFMLSACGYDVWLTNVRDNIYEASNLHYTIDDPQYWNITFDHYSIDAMANIDYVLRKQQQQRQQKQYQYETIGALCYSYGCTNLFQLMIVEEKYNQLIRPLFLLAPTIYIQSTRSLILILLGSLGQLVRQIPQSTTNVVPILPYLANQLEKNQFLRIIYFFSLILLSGYNEQEFIPENQYRMLAYFPQTISLQMLTHIEQRFKSNNHLYRFDYGPKENLNVYGQIKPPLYNISKITNPYMILWYGSSDFISDTNDVEQLQQDLSVKLFQTFYTDYAHLDFKNGRTVNRTVVQPIIEILCNLGFHYRKFD</sequence>
<dbReference type="SUPFAM" id="SSF53474">
    <property type="entry name" value="alpha/beta-Hydrolases"/>
    <property type="match status" value="1"/>
</dbReference>
<dbReference type="InterPro" id="IPR029058">
    <property type="entry name" value="AB_hydrolase_fold"/>
</dbReference>
<reference evidence="2 3" key="1">
    <citation type="journal article" date="2018" name="J. Allergy Clin. Immunol.">
        <title>High-quality assembly of Dermatophagoides pteronyssinus genome and transcriptome reveals a wide range of novel allergens.</title>
        <authorList>
            <person name="Liu X.Y."/>
            <person name="Yang K.Y."/>
            <person name="Wang M.Q."/>
            <person name="Kwok J.S."/>
            <person name="Zeng X."/>
            <person name="Yang Z."/>
            <person name="Xiao X.J."/>
            <person name="Lau C.P."/>
            <person name="Li Y."/>
            <person name="Huang Z.M."/>
            <person name="Ba J.G."/>
            <person name="Yim A.K."/>
            <person name="Ouyang C.Y."/>
            <person name="Ngai S.M."/>
            <person name="Chan T.F."/>
            <person name="Leung E.L."/>
            <person name="Liu L."/>
            <person name="Liu Z.G."/>
            <person name="Tsui S.K."/>
        </authorList>
    </citation>
    <scope>NUCLEOTIDE SEQUENCE [LARGE SCALE GENOMIC DNA]</scope>
    <source>
        <strain evidence="2">Derp</strain>
    </source>
</reference>
<proteinExistence type="predicted"/>
<feature type="domain" description="Partial AB-hydrolase lipase" evidence="1">
    <location>
        <begin position="36"/>
        <end position="93"/>
    </location>
</feature>
<name>A0ABQ8JLZ3_DERPT</name>
<dbReference type="Pfam" id="PF04083">
    <property type="entry name" value="Abhydro_lipase"/>
    <property type="match status" value="1"/>
</dbReference>
<comment type="caution">
    <text evidence="2">The sequence shown here is derived from an EMBL/GenBank/DDBJ whole genome shotgun (WGS) entry which is preliminary data.</text>
</comment>
<dbReference type="InterPro" id="IPR006693">
    <property type="entry name" value="AB_hydrolase_lipase"/>
</dbReference>
<dbReference type="PANTHER" id="PTHR11005">
    <property type="entry name" value="LYSOSOMAL ACID LIPASE-RELATED"/>
    <property type="match status" value="1"/>
</dbReference>
<accession>A0ABQ8JLZ3</accession>
<reference evidence="2 3" key="2">
    <citation type="journal article" date="2022" name="Mol. Biol. Evol.">
        <title>Comparative Genomics Reveals Insights into the Divergent Evolution of Astigmatic Mites and Household Pest Adaptations.</title>
        <authorList>
            <person name="Xiong Q."/>
            <person name="Wan A.T."/>
            <person name="Liu X."/>
            <person name="Fung C.S."/>
            <person name="Xiao X."/>
            <person name="Malainual N."/>
            <person name="Hou J."/>
            <person name="Wang L."/>
            <person name="Wang M."/>
            <person name="Yang K.Y."/>
            <person name="Cui Y."/>
            <person name="Leung E.L."/>
            <person name="Nong W."/>
            <person name="Shin S.K."/>
            <person name="Au S.W."/>
            <person name="Jeong K.Y."/>
            <person name="Chew F.T."/>
            <person name="Hui J.H."/>
            <person name="Leung T.F."/>
            <person name="Tungtrongchitr A."/>
            <person name="Zhong N."/>
            <person name="Liu Z."/>
            <person name="Tsui S.K."/>
        </authorList>
    </citation>
    <scope>NUCLEOTIDE SEQUENCE [LARGE SCALE GENOMIC DNA]</scope>
    <source>
        <strain evidence="2">Derp</strain>
    </source>
</reference>
<dbReference type="Proteomes" id="UP000887458">
    <property type="component" value="Unassembled WGS sequence"/>
</dbReference>
<dbReference type="Gene3D" id="3.40.50.1820">
    <property type="entry name" value="alpha/beta hydrolase"/>
    <property type="match status" value="1"/>
</dbReference>
<dbReference type="EMBL" id="NJHN03000031">
    <property type="protein sequence ID" value="KAH9423646.1"/>
    <property type="molecule type" value="Genomic_DNA"/>
</dbReference>